<evidence type="ECO:0000256" key="1">
    <source>
        <dbReference type="SAM" id="Phobius"/>
    </source>
</evidence>
<name>A0AAV3TZ24_9ALTE</name>
<keyword evidence="1" id="KW-1133">Transmembrane helix</keyword>
<dbReference type="Proteomes" id="UP001409585">
    <property type="component" value="Unassembled WGS sequence"/>
</dbReference>
<feature type="transmembrane region" description="Helical" evidence="1">
    <location>
        <begin position="21"/>
        <end position="42"/>
    </location>
</feature>
<dbReference type="EMBL" id="BAABLX010000007">
    <property type="protein sequence ID" value="GAA4934879.1"/>
    <property type="molecule type" value="Genomic_DNA"/>
</dbReference>
<comment type="caution">
    <text evidence="2">The sequence shown here is derived from an EMBL/GenBank/DDBJ whole genome shotgun (WGS) entry which is preliminary data.</text>
</comment>
<keyword evidence="1" id="KW-0812">Transmembrane</keyword>
<evidence type="ECO:0000313" key="2">
    <source>
        <dbReference type="EMBL" id="GAA4934879.1"/>
    </source>
</evidence>
<organism evidence="2 3">
    <name type="scientific">Halioxenophilus aromaticivorans</name>
    <dbReference type="NCBI Taxonomy" id="1306992"/>
    <lineage>
        <taxon>Bacteria</taxon>
        <taxon>Pseudomonadati</taxon>
        <taxon>Pseudomonadota</taxon>
        <taxon>Gammaproteobacteria</taxon>
        <taxon>Alteromonadales</taxon>
        <taxon>Alteromonadaceae</taxon>
        <taxon>Halioxenophilus</taxon>
    </lineage>
</organism>
<dbReference type="AlphaFoldDB" id="A0AAV3TZ24"/>
<sequence length="89" mass="10316">MWQNNRYWVALKHHYSASLDTVFKQFRLGAAIFFTGMVGVYSGYHMESSWPQEIILAISLVVVALGFLLAMLAHIRMVIIRIINFIKDR</sequence>
<evidence type="ECO:0008006" key="4">
    <source>
        <dbReference type="Google" id="ProtNLM"/>
    </source>
</evidence>
<accession>A0AAV3TZ24</accession>
<dbReference type="RefSeq" id="WP_345418017.1">
    <property type="nucleotide sequence ID" value="NZ_AP031496.1"/>
</dbReference>
<feature type="transmembrane region" description="Helical" evidence="1">
    <location>
        <begin position="54"/>
        <end position="79"/>
    </location>
</feature>
<keyword evidence="3" id="KW-1185">Reference proteome</keyword>
<keyword evidence="1" id="KW-0472">Membrane</keyword>
<reference evidence="3" key="1">
    <citation type="journal article" date="2019" name="Int. J. Syst. Evol. Microbiol.">
        <title>The Global Catalogue of Microorganisms (GCM) 10K type strain sequencing project: providing services to taxonomists for standard genome sequencing and annotation.</title>
        <authorList>
            <consortium name="The Broad Institute Genomics Platform"/>
            <consortium name="The Broad Institute Genome Sequencing Center for Infectious Disease"/>
            <person name="Wu L."/>
            <person name="Ma J."/>
        </authorList>
    </citation>
    <scope>NUCLEOTIDE SEQUENCE [LARGE SCALE GENOMIC DNA]</scope>
    <source>
        <strain evidence="3">JCM 19134</strain>
    </source>
</reference>
<evidence type="ECO:0000313" key="3">
    <source>
        <dbReference type="Proteomes" id="UP001409585"/>
    </source>
</evidence>
<protein>
    <recommendedName>
        <fullName evidence="4">DUF202 domain-containing protein</fullName>
    </recommendedName>
</protein>
<gene>
    <name evidence="2" type="ORF">GCM10025791_10020</name>
</gene>
<proteinExistence type="predicted"/>